<dbReference type="RefSeq" id="WP_090213964.1">
    <property type="nucleotide sequence ID" value="NZ_LT629780.1"/>
</dbReference>
<evidence type="ECO:0000313" key="3">
    <source>
        <dbReference type="Proteomes" id="UP000243063"/>
    </source>
</evidence>
<protein>
    <submittedName>
        <fullName evidence="2">Uncharacterized conserved protein, contains GH25 family domain</fullName>
    </submittedName>
</protein>
<dbReference type="EMBL" id="LT629780">
    <property type="protein sequence ID" value="SDU22666.1"/>
    <property type="molecule type" value="Genomic_DNA"/>
</dbReference>
<accession>A0A1H2GSM0</accession>
<dbReference type="OrthoDB" id="5943at2"/>
<gene>
    <name evidence="2" type="ORF">SAMN05216580_1946</name>
</gene>
<evidence type="ECO:0000256" key="1">
    <source>
        <dbReference type="SAM" id="SignalP"/>
    </source>
</evidence>
<evidence type="ECO:0000313" key="2">
    <source>
        <dbReference type="EMBL" id="SDU22666.1"/>
    </source>
</evidence>
<feature type="chain" id="PRO_5009275071" evidence="1">
    <location>
        <begin position="28"/>
        <end position="305"/>
    </location>
</feature>
<reference evidence="3" key="1">
    <citation type="submission" date="2016-10" db="EMBL/GenBank/DDBJ databases">
        <authorList>
            <person name="Varghese N."/>
            <person name="Submissions S."/>
        </authorList>
    </citation>
    <scope>NUCLEOTIDE SEQUENCE [LARGE SCALE GENOMIC DNA]</scope>
    <source>
        <strain evidence="3">CCTCC 2012022</strain>
    </source>
</reference>
<proteinExistence type="predicted"/>
<feature type="signal peptide" evidence="1">
    <location>
        <begin position="1"/>
        <end position="27"/>
    </location>
</feature>
<keyword evidence="3" id="KW-1185">Reference proteome</keyword>
<dbReference type="Proteomes" id="UP000243063">
    <property type="component" value="Chromosome I"/>
</dbReference>
<dbReference type="STRING" id="1245526.SAMN05216580_1946"/>
<dbReference type="AlphaFoldDB" id="A0A1H2GSM0"/>
<dbReference type="Pfam" id="PF10670">
    <property type="entry name" value="DUF4198"/>
    <property type="match status" value="1"/>
</dbReference>
<sequence>MQPLLNKPLFKWAALALAVCLPLSAQAHRAWMLPSATVLSGEDPWVTVDAAVSNDLFYFEHFPLQLEGIGQPLQLAPRAPQAGADGKPAQPPMRRPANKLLVLAPDGSEIKAENGSVGRYRSTFDVHLTQKGTYKLAVAGGGLMATWKDGEERRRWMGKAEDLHKAVPADAAELRVIQTSNRMETFVTAGQPTATVLKPSNQGLELVPVTHPNDLFAGEAAEFAFLIDGKPARDVDVTVIPGGNRYRDATGEIKAKTDAAGKVAITWPAAGMYWLEAELSSREGVAQPATERRATYSATLEVLAP</sequence>
<organism evidence="2 3">
    <name type="scientific">Geopseudomonas guangdongensis</name>
    <dbReference type="NCBI Taxonomy" id="1245526"/>
    <lineage>
        <taxon>Bacteria</taxon>
        <taxon>Pseudomonadati</taxon>
        <taxon>Pseudomonadota</taxon>
        <taxon>Gammaproteobacteria</taxon>
        <taxon>Pseudomonadales</taxon>
        <taxon>Pseudomonadaceae</taxon>
        <taxon>Geopseudomonas</taxon>
    </lineage>
</organism>
<keyword evidence="1" id="KW-0732">Signal</keyword>
<dbReference type="InterPro" id="IPR019613">
    <property type="entry name" value="DUF4198"/>
</dbReference>
<name>A0A1H2GSM0_9GAMM</name>